<evidence type="ECO:0000256" key="5">
    <source>
        <dbReference type="ARBA" id="ARBA00022598"/>
    </source>
</evidence>
<evidence type="ECO:0000259" key="16">
    <source>
        <dbReference type="Pfam" id="PF02875"/>
    </source>
</evidence>
<dbReference type="GO" id="GO:0008360">
    <property type="term" value="P:regulation of cell shape"/>
    <property type="evidence" value="ECO:0007669"/>
    <property type="project" value="UniProtKB-KW"/>
</dbReference>
<dbReference type="InterPro" id="IPR004101">
    <property type="entry name" value="Mur_ligase_C"/>
</dbReference>
<dbReference type="AlphaFoldDB" id="A0P5K8"/>
<evidence type="ECO:0000313" key="19">
    <source>
        <dbReference type="Proteomes" id="UP000054262"/>
    </source>
</evidence>
<evidence type="ECO:0000256" key="12">
    <source>
        <dbReference type="ARBA" id="ARBA00023316"/>
    </source>
</evidence>
<protein>
    <recommendedName>
        <fullName evidence="3 14">UDP-N-acetylmuramate--L-alanine ligase</fullName>
        <ecNumber evidence="3 14">6.3.2.8</ecNumber>
    </recommendedName>
    <alternativeName>
        <fullName evidence="14">UDP-N-acetylmuramoyl-L-alanine synthetase</fullName>
    </alternativeName>
</protein>
<evidence type="ECO:0000256" key="13">
    <source>
        <dbReference type="ARBA" id="ARBA00047833"/>
    </source>
</evidence>
<dbReference type="InterPro" id="IPR000713">
    <property type="entry name" value="Mur_ligase_N"/>
</dbReference>
<dbReference type="GO" id="GO:0071555">
    <property type="term" value="P:cell wall organization"/>
    <property type="evidence" value="ECO:0007669"/>
    <property type="project" value="UniProtKB-KW"/>
</dbReference>
<dbReference type="InterPro" id="IPR036565">
    <property type="entry name" value="Mur-like_cat_sf"/>
</dbReference>
<keyword evidence="5 14" id="KW-0436">Ligase</keyword>
<comment type="similarity">
    <text evidence="14">Belongs to the MurCDEF family.</text>
</comment>
<comment type="caution">
    <text evidence="18">The sequence shown here is derived from an EMBL/GenBank/DDBJ whole genome shotgun (WGS) entry which is preliminary data.</text>
</comment>
<dbReference type="Proteomes" id="UP000054262">
    <property type="component" value="Unassembled WGS sequence"/>
</dbReference>
<feature type="domain" description="Mur ligase C-terminal" evidence="16">
    <location>
        <begin position="325"/>
        <end position="446"/>
    </location>
</feature>
<name>A0P5K8_9PROT</name>
<evidence type="ECO:0000256" key="2">
    <source>
        <dbReference type="ARBA" id="ARBA00004752"/>
    </source>
</evidence>
<proteinExistence type="inferred from homology"/>
<reference evidence="18 19" key="1">
    <citation type="submission" date="2006-11" db="EMBL/GenBank/DDBJ databases">
        <authorList>
            <person name="Giovannoni S."/>
            <person name="Vergin K."/>
            <person name="Ferriera S."/>
            <person name="Johnson J."/>
            <person name="Kravitz S."/>
            <person name="Beeson K."/>
            <person name="Sutton G."/>
            <person name="Rogers Y.-H."/>
            <person name="Friedman R."/>
            <person name="Frazier M."/>
            <person name="Venter J.C."/>
        </authorList>
    </citation>
    <scope>NUCLEOTIDE SEQUENCE [LARGE SCALE GENOMIC DNA]</scope>
    <source>
        <strain evidence="18 19">HTCC2181</strain>
    </source>
</reference>
<evidence type="ECO:0000256" key="1">
    <source>
        <dbReference type="ARBA" id="ARBA00004496"/>
    </source>
</evidence>
<evidence type="ECO:0000256" key="6">
    <source>
        <dbReference type="ARBA" id="ARBA00022618"/>
    </source>
</evidence>
<dbReference type="GO" id="GO:0009252">
    <property type="term" value="P:peptidoglycan biosynthetic process"/>
    <property type="evidence" value="ECO:0007669"/>
    <property type="project" value="UniProtKB-UniRule"/>
</dbReference>
<keyword evidence="12 14" id="KW-0961">Cell wall biogenesis/degradation</keyword>
<keyword evidence="9 14" id="KW-0133">Cell shape</keyword>
<feature type="domain" description="Mur ligase central" evidence="17">
    <location>
        <begin position="110"/>
        <end position="291"/>
    </location>
</feature>
<evidence type="ECO:0000256" key="3">
    <source>
        <dbReference type="ARBA" id="ARBA00012211"/>
    </source>
</evidence>
<dbReference type="UniPathway" id="UPA00219"/>
<dbReference type="OrthoDB" id="9804126at2"/>
<evidence type="ECO:0000256" key="9">
    <source>
        <dbReference type="ARBA" id="ARBA00022960"/>
    </source>
</evidence>
<gene>
    <name evidence="14" type="primary">murC</name>
    <name evidence="18" type="ORF">MB2181_02055</name>
</gene>
<keyword evidence="7 14" id="KW-0547">Nucleotide-binding</keyword>
<evidence type="ECO:0000256" key="8">
    <source>
        <dbReference type="ARBA" id="ARBA00022840"/>
    </source>
</evidence>
<sequence>MKNKIKKIHFIGIGGSGMSGIAEVMHNLGFKVSGSDSTSTNVTAELKRMGIRVYTKHAAKNITGVDVIVSSTAITKNNIEIKEGKDKNIPIIARAEMLSELMRFKTGIAVAGTHGKTSTTSLLASILSQGNLDPTFVIGGRINSMKANAKLGAGDIFVVEADESDASFLHLNPINTIVTNIDRDHLEAYQGDFERLKATYLDFIHQVPFYSNVFLCVDDDEINKIIPDIMRPIVTYGLSAQAQIQATSIVHFENKMNFVVHDKYYKKIKFDININLPGIHYVNNTLAAIAVGLEFGVSIKNIQKALRDFEGVSRRYDVYRGIYKNNKNFIVVDDYGHHPTEIRAVLEATKKGFPNKEVALVFQPHRYSRTKDCYEEFLSVFNIPQKLFLFDIYSAGEDHIPGISSEKLLKDIKRSNAYHLPNGKRANKIILDNIAEDSIILIMGAGSIGNFASQFIS</sequence>
<dbReference type="GO" id="GO:0005524">
    <property type="term" value="F:ATP binding"/>
    <property type="evidence" value="ECO:0007669"/>
    <property type="project" value="UniProtKB-UniRule"/>
</dbReference>
<dbReference type="Gene3D" id="3.40.50.720">
    <property type="entry name" value="NAD(P)-binding Rossmann-like Domain"/>
    <property type="match status" value="1"/>
</dbReference>
<dbReference type="InterPro" id="IPR036615">
    <property type="entry name" value="Mur_ligase_C_dom_sf"/>
</dbReference>
<keyword evidence="10 14" id="KW-0573">Peptidoglycan synthesis</keyword>
<dbReference type="EMBL" id="AAUX01000001">
    <property type="protein sequence ID" value="EAV46818.1"/>
    <property type="molecule type" value="Genomic_DNA"/>
</dbReference>
<dbReference type="SUPFAM" id="SSF53623">
    <property type="entry name" value="MurD-like peptide ligases, catalytic domain"/>
    <property type="match status" value="1"/>
</dbReference>
<dbReference type="GO" id="GO:0005737">
    <property type="term" value="C:cytoplasm"/>
    <property type="evidence" value="ECO:0007669"/>
    <property type="project" value="UniProtKB-SubCell"/>
</dbReference>
<dbReference type="SUPFAM" id="SSF53244">
    <property type="entry name" value="MurD-like peptide ligases, peptide-binding domain"/>
    <property type="match status" value="1"/>
</dbReference>
<organism evidence="18 19">
    <name type="scientific">Methylophilales bacterium HTCC2181</name>
    <dbReference type="NCBI Taxonomy" id="383631"/>
    <lineage>
        <taxon>Bacteria</taxon>
        <taxon>Pseudomonadati</taxon>
        <taxon>Pseudomonadota</taxon>
        <taxon>Betaproteobacteria</taxon>
        <taxon>Nitrosomonadales</taxon>
        <taxon>OM43 clade</taxon>
    </lineage>
</organism>
<keyword evidence="4 14" id="KW-0963">Cytoplasm</keyword>
<accession>A0P5K8</accession>
<dbReference type="InterPro" id="IPR013221">
    <property type="entry name" value="Mur_ligase_cen"/>
</dbReference>
<feature type="binding site" evidence="14">
    <location>
        <begin position="112"/>
        <end position="118"/>
    </location>
    <ligand>
        <name>ATP</name>
        <dbReference type="ChEBI" id="CHEBI:30616"/>
    </ligand>
</feature>
<dbReference type="PANTHER" id="PTHR43445:SF3">
    <property type="entry name" value="UDP-N-ACETYLMURAMATE--L-ALANINE LIGASE"/>
    <property type="match status" value="1"/>
</dbReference>
<dbReference type="EC" id="6.3.2.8" evidence="3 14"/>
<comment type="subcellular location">
    <subcellularLocation>
        <location evidence="1 14">Cytoplasm</location>
    </subcellularLocation>
</comment>
<dbReference type="GO" id="GO:0051301">
    <property type="term" value="P:cell division"/>
    <property type="evidence" value="ECO:0007669"/>
    <property type="project" value="UniProtKB-KW"/>
</dbReference>
<evidence type="ECO:0000259" key="15">
    <source>
        <dbReference type="Pfam" id="PF01225"/>
    </source>
</evidence>
<comment type="function">
    <text evidence="14">Cell wall formation.</text>
</comment>
<evidence type="ECO:0000256" key="7">
    <source>
        <dbReference type="ARBA" id="ARBA00022741"/>
    </source>
</evidence>
<evidence type="ECO:0000259" key="17">
    <source>
        <dbReference type="Pfam" id="PF08245"/>
    </source>
</evidence>
<evidence type="ECO:0000256" key="11">
    <source>
        <dbReference type="ARBA" id="ARBA00023306"/>
    </source>
</evidence>
<dbReference type="GO" id="GO:0008763">
    <property type="term" value="F:UDP-N-acetylmuramate-L-alanine ligase activity"/>
    <property type="evidence" value="ECO:0007669"/>
    <property type="project" value="UniProtKB-UniRule"/>
</dbReference>
<evidence type="ECO:0000256" key="4">
    <source>
        <dbReference type="ARBA" id="ARBA00022490"/>
    </source>
</evidence>
<evidence type="ECO:0000313" key="18">
    <source>
        <dbReference type="EMBL" id="EAV46818.1"/>
    </source>
</evidence>
<keyword evidence="19" id="KW-1185">Reference proteome</keyword>
<comment type="pathway">
    <text evidence="2 14">Cell wall biogenesis; peptidoglycan biosynthesis.</text>
</comment>
<dbReference type="InterPro" id="IPR050061">
    <property type="entry name" value="MurCDEF_pg_biosynth"/>
</dbReference>
<keyword evidence="8 14" id="KW-0067">ATP-binding</keyword>
<evidence type="ECO:0000256" key="10">
    <source>
        <dbReference type="ARBA" id="ARBA00022984"/>
    </source>
</evidence>
<evidence type="ECO:0000256" key="14">
    <source>
        <dbReference type="HAMAP-Rule" id="MF_00046"/>
    </source>
</evidence>
<dbReference type="PANTHER" id="PTHR43445">
    <property type="entry name" value="UDP-N-ACETYLMURAMATE--L-ALANINE LIGASE-RELATED"/>
    <property type="match status" value="1"/>
</dbReference>
<dbReference type="SUPFAM" id="SSF51984">
    <property type="entry name" value="MurCD N-terminal domain"/>
    <property type="match status" value="1"/>
</dbReference>
<dbReference type="Pfam" id="PF02875">
    <property type="entry name" value="Mur_ligase_C"/>
    <property type="match status" value="1"/>
</dbReference>
<dbReference type="Pfam" id="PF08245">
    <property type="entry name" value="Mur_ligase_M"/>
    <property type="match status" value="1"/>
</dbReference>
<keyword evidence="11 14" id="KW-0131">Cell cycle</keyword>
<dbReference type="HAMAP" id="MF_00046">
    <property type="entry name" value="MurC"/>
    <property type="match status" value="1"/>
</dbReference>
<comment type="catalytic activity">
    <reaction evidence="13 14">
        <text>UDP-N-acetyl-alpha-D-muramate + L-alanine + ATP = UDP-N-acetyl-alpha-D-muramoyl-L-alanine + ADP + phosphate + H(+)</text>
        <dbReference type="Rhea" id="RHEA:23372"/>
        <dbReference type="ChEBI" id="CHEBI:15378"/>
        <dbReference type="ChEBI" id="CHEBI:30616"/>
        <dbReference type="ChEBI" id="CHEBI:43474"/>
        <dbReference type="ChEBI" id="CHEBI:57972"/>
        <dbReference type="ChEBI" id="CHEBI:70757"/>
        <dbReference type="ChEBI" id="CHEBI:83898"/>
        <dbReference type="ChEBI" id="CHEBI:456216"/>
        <dbReference type="EC" id="6.3.2.8"/>
    </reaction>
</comment>
<dbReference type="Gene3D" id="3.90.190.20">
    <property type="entry name" value="Mur ligase, C-terminal domain"/>
    <property type="match status" value="1"/>
</dbReference>
<dbReference type="Gene3D" id="3.40.1190.10">
    <property type="entry name" value="Mur-like, catalytic domain"/>
    <property type="match status" value="1"/>
</dbReference>
<feature type="domain" description="Mur ligase N-terminal catalytic" evidence="15">
    <location>
        <begin position="7"/>
        <end position="105"/>
    </location>
</feature>
<dbReference type="InterPro" id="IPR005758">
    <property type="entry name" value="UDP-N-AcMur_Ala_ligase_MurC"/>
</dbReference>
<dbReference type="Pfam" id="PF01225">
    <property type="entry name" value="Mur_ligase"/>
    <property type="match status" value="1"/>
</dbReference>
<keyword evidence="6 14" id="KW-0132">Cell division</keyword>
<dbReference type="NCBIfam" id="TIGR01082">
    <property type="entry name" value="murC"/>
    <property type="match status" value="1"/>
</dbReference>